<feature type="region of interest" description="Disordered" evidence="6">
    <location>
        <begin position="1"/>
        <end position="20"/>
    </location>
</feature>
<comment type="similarity">
    <text evidence="2">Belongs to the PpiC/parvulin rotamase family.</text>
</comment>
<evidence type="ECO:0000256" key="5">
    <source>
        <dbReference type="PROSITE-ProRule" id="PRU00278"/>
    </source>
</evidence>
<dbReference type="InterPro" id="IPR000297">
    <property type="entry name" value="PPIase_PpiC"/>
</dbReference>
<keyword evidence="9" id="KW-1185">Reference proteome</keyword>
<evidence type="ECO:0000259" key="7">
    <source>
        <dbReference type="PROSITE" id="PS50198"/>
    </source>
</evidence>
<keyword evidence="5 8" id="KW-0413">Isomerase</keyword>
<dbReference type="RefSeq" id="WP_216958102.1">
    <property type="nucleotide sequence ID" value="NZ_JAHOPB010000001.1"/>
</dbReference>
<dbReference type="PROSITE" id="PS50198">
    <property type="entry name" value="PPIC_PPIASE_2"/>
    <property type="match status" value="1"/>
</dbReference>
<evidence type="ECO:0000256" key="3">
    <source>
        <dbReference type="ARBA" id="ARBA00013194"/>
    </source>
</evidence>
<reference evidence="8 9" key="1">
    <citation type="submission" date="2021-06" db="EMBL/GenBank/DDBJ databases">
        <authorList>
            <person name="Lee D.H."/>
        </authorList>
    </citation>
    <scope>NUCLEOTIDE SEQUENCE [LARGE SCALE GENOMIC DNA]</scope>
    <source>
        <strain evidence="8 9">MMS21-HV4-11</strain>
    </source>
</reference>
<dbReference type="Pfam" id="PF00639">
    <property type="entry name" value="Rotamase"/>
    <property type="match status" value="1"/>
</dbReference>
<evidence type="ECO:0000313" key="9">
    <source>
        <dbReference type="Proteomes" id="UP000727907"/>
    </source>
</evidence>
<comment type="catalytic activity">
    <reaction evidence="1">
        <text>[protein]-peptidylproline (omega=180) = [protein]-peptidylproline (omega=0)</text>
        <dbReference type="Rhea" id="RHEA:16237"/>
        <dbReference type="Rhea" id="RHEA-COMP:10747"/>
        <dbReference type="Rhea" id="RHEA-COMP:10748"/>
        <dbReference type="ChEBI" id="CHEBI:83833"/>
        <dbReference type="ChEBI" id="CHEBI:83834"/>
        <dbReference type="EC" id="5.2.1.8"/>
    </reaction>
</comment>
<sequence length="283" mass="30679">MSTSQSAAAPHPARRRFTRPVPVSVNGVVIPSAAIARETQHHQASDPDQAWMLAAQALAIRELLSQEAERLSIVAEPIDDGEGRRETPHEARLRALIEREVVVPSADEGACRRYYDANIRRFRSPDLFEAAHILFVAAPDDIVARDAARESAMALVARLAEEPAGFAAAAAAHSACPSSKQGGNLGQVSTGQTVPEFEMALRGMVPGLVHPEPVESRYGLHVVRLDRRVDGEVLPFDLVRDRIADYLDEAVRRRAQQQYVSILAGRAQVAGVDLAAARGPLVQ</sequence>
<organism evidence="8 9">
    <name type="scientific">Reyranella humidisoli</name>
    <dbReference type="NCBI Taxonomy" id="2849149"/>
    <lineage>
        <taxon>Bacteria</taxon>
        <taxon>Pseudomonadati</taxon>
        <taxon>Pseudomonadota</taxon>
        <taxon>Alphaproteobacteria</taxon>
        <taxon>Hyphomicrobiales</taxon>
        <taxon>Reyranellaceae</taxon>
        <taxon>Reyranella</taxon>
    </lineage>
</organism>
<name>A0ABS6IHE1_9HYPH</name>
<dbReference type="PANTHER" id="PTHR47245:SF2">
    <property type="entry name" value="PEPTIDYL-PROLYL CIS-TRANS ISOMERASE HP_0175-RELATED"/>
    <property type="match status" value="1"/>
</dbReference>
<keyword evidence="4 5" id="KW-0697">Rotamase</keyword>
<dbReference type="PANTHER" id="PTHR47245">
    <property type="entry name" value="PEPTIDYLPROLYL ISOMERASE"/>
    <property type="match status" value="1"/>
</dbReference>
<dbReference type="InterPro" id="IPR050245">
    <property type="entry name" value="PrsA_foldase"/>
</dbReference>
<dbReference type="EC" id="5.2.1.8" evidence="3"/>
<evidence type="ECO:0000256" key="6">
    <source>
        <dbReference type="SAM" id="MobiDB-lite"/>
    </source>
</evidence>
<dbReference type="GO" id="GO:0016853">
    <property type="term" value="F:isomerase activity"/>
    <property type="evidence" value="ECO:0007669"/>
    <property type="project" value="UniProtKB-KW"/>
</dbReference>
<dbReference type="EMBL" id="JAHOPB010000001">
    <property type="protein sequence ID" value="MBU8873703.1"/>
    <property type="molecule type" value="Genomic_DNA"/>
</dbReference>
<dbReference type="InterPro" id="IPR023058">
    <property type="entry name" value="PPIase_PpiC_CS"/>
</dbReference>
<comment type="caution">
    <text evidence="8">The sequence shown here is derived from an EMBL/GenBank/DDBJ whole genome shotgun (WGS) entry which is preliminary data.</text>
</comment>
<dbReference type="Proteomes" id="UP000727907">
    <property type="component" value="Unassembled WGS sequence"/>
</dbReference>
<feature type="domain" description="PpiC" evidence="7">
    <location>
        <begin position="125"/>
        <end position="227"/>
    </location>
</feature>
<evidence type="ECO:0000256" key="4">
    <source>
        <dbReference type="ARBA" id="ARBA00023110"/>
    </source>
</evidence>
<gene>
    <name evidence="8" type="ORF">KQ910_08000</name>
</gene>
<evidence type="ECO:0000256" key="2">
    <source>
        <dbReference type="ARBA" id="ARBA00007656"/>
    </source>
</evidence>
<dbReference type="PROSITE" id="PS01096">
    <property type="entry name" value="PPIC_PPIASE_1"/>
    <property type="match status" value="1"/>
</dbReference>
<evidence type="ECO:0000256" key="1">
    <source>
        <dbReference type="ARBA" id="ARBA00000971"/>
    </source>
</evidence>
<accession>A0ABS6IHE1</accession>
<proteinExistence type="inferred from homology"/>
<protein>
    <recommendedName>
        <fullName evidence="3">peptidylprolyl isomerase</fullName>
        <ecNumber evidence="3">5.2.1.8</ecNumber>
    </recommendedName>
</protein>
<evidence type="ECO:0000313" key="8">
    <source>
        <dbReference type="EMBL" id="MBU8873703.1"/>
    </source>
</evidence>